<feature type="domain" description="Photosynthesis system II assembly factor Ycf48/Hcf136-like" evidence="3">
    <location>
        <begin position="38"/>
        <end position="112"/>
    </location>
</feature>
<dbReference type="Gene3D" id="2.130.10.10">
    <property type="entry name" value="YVTN repeat-like/Quinoprotein amine dehydrogenase"/>
    <property type="match status" value="1"/>
</dbReference>
<dbReference type="GO" id="GO:0015979">
    <property type="term" value="P:photosynthesis"/>
    <property type="evidence" value="ECO:0007669"/>
    <property type="project" value="UniProtKB-KW"/>
</dbReference>
<name>A0A372NNL8_9SPHI</name>
<evidence type="ECO:0000313" key="5">
    <source>
        <dbReference type="Proteomes" id="UP000264217"/>
    </source>
</evidence>
<keyword evidence="1" id="KW-0602">Photosynthesis</keyword>
<dbReference type="InterPro" id="IPR015943">
    <property type="entry name" value="WD40/YVTN_repeat-like_dom_sf"/>
</dbReference>
<dbReference type="Pfam" id="PF14870">
    <property type="entry name" value="PSII_BNR"/>
    <property type="match status" value="1"/>
</dbReference>
<reference evidence="4 5" key="1">
    <citation type="submission" date="2018-08" db="EMBL/GenBank/DDBJ databases">
        <title>Mucilaginibacter sp. MYSH2.</title>
        <authorList>
            <person name="Seo T."/>
        </authorList>
    </citation>
    <scope>NUCLEOTIDE SEQUENCE [LARGE SCALE GENOMIC DNA]</scope>
    <source>
        <strain evidence="4 5">MYSH2</strain>
    </source>
</reference>
<keyword evidence="5" id="KW-1185">Reference proteome</keyword>
<dbReference type="PANTHER" id="PTHR47199:SF2">
    <property type="entry name" value="PHOTOSYSTEM II STABILITY_ASSEMBLY FACTOR HCF136, CHLOROPLASTIC"/>
    <property type="match status" value="1"/>
</dbReference>
<dbReference type="InterPro" id="IPR028203">
    <property type="entry name" value="PSII_CF48-like_dom"/>
</dbReference>
<dbReference type="GO" id="GO:0009523">
    <property type="term" value="C:photosystem II"/>
    <property type="evidence" value="ECO:0007669"/>
    <property type="project" value="UniProtKB-KW"/>
</dbReference>
<organism evidence="4 5">
    <name type="scientific">Mucilaginibacter conchicola</name>
    <dbReference type="NCBI Taxonomy" id="2303333"/>
    <lineage>
        <taxon>Bacteria</taxon>
        <taxon>Pseudomonadati</taxon>
        <taxon>Bacteroidota</taxon>
        <taxon>Sphingobacteriia</taxon>
        <taxon>Sphingobacteriales</taxon>
        <taxon>Sphingobacteriaceae</taxon>
        <taxon>Mucilaginibacter</taxon>
    </lineage>
</organism>
<dbReference type="OrthoDB" id="9813892at2"/>
<comment type="caution">
    <text evidence="4">The sequence shown here is derived from an EMBL/GenBank/DDBJ whole genome shotgun (WGS) entry which is preliminary data.</text>
</comment>
<gene>
    <name evidence="4" type="ORF">D0C36_22035</name>
</gene>
<proteinExistence type="predicted"/>
<dbReference type="PANTHER" id="PTHR47199">
    <property type="entry name" value="PHOTOSYSTEM II STABILITY/ASSEMBLY FACTOR HCF136, CHLOROPLASTIC"/>
    <property type="match status" value="1"/>
</dbReference>
<dbReference type="EMBL" id="QWDC01000004">
    <property type="protein sequence ID" value="RFZ90468.1"/>
    <property type="molecule type" value="Genomic_DNA"/>
</dbReference>
<dbReference type="SUPFAM" id="SSF110296">
    <property type="entry name" value="Oligoxyloglucan reducing end-specific cellobiohydrolase"/>
    <property type="match status" value="1"/>
</dbReference>
<evidence type="ECO:0000256" key="2">
    <source>
        <dbReference type="ARBA" id="ARBA00023276"/>
    </source>
</evidence>
<keyword evidence="2" id="KW-0604">Photosystem II</keyword>
<dbReference type="RefSeq" id="WP_117393880.1">
    <property type="nucleotide sequence ID" value="NZ_QWDC01000004.1"/>
</dbReference>
<dbReference type="Pfam" id="PF02012">
    <property type="entry name" value="BNR"/>
    <property type="match status" value="1"/>
</dbReference>
<dbReference type="Proteomes" id="UP000264217">
    <property type="component" value="Unassembled WGS sequence"/>
</dbReference>
<protein>
    <submittedName>
        <fullName evidence="4">Oxidoreductase</fullName>
    </submittedName>
</protein>
<accession>A0A372NNL8</accession>
<evidence type="ECO:0000313" key="4">
    <source>
        <dbReference type="EMBL" id="RFZ90468.1"/>
    </source>
</evidence>
<dbReference type="AlphaFoldDB" id="A0A372NNL8"/>
<sequence>MLRIYIAFLFLFTVSVTIVSAQTVVNLSQGRKTSIRGLSVINDNTAWLSGSGGTVAITHDGGKTWDWQQVKGFEKSDFRDIEAFSDKEAVIISSGSPAYILKTTDGGQSWEKKFEQADTTYFLDAMDFENPKHGFVLGDPINGKFLLLETKDGGNTWAQVKDAPNAVKNEGAFAASGTCLRVTNKYVAIVTGGSESRLISSPLNRIAWAYESLPLTNGAASMGAFSIAFGKNEKVIVGGNYAKDRLKDSVAFVIQFGKTQVKPFSPAEGPAGYQSGVEHLREGIYLSTGTSGTNITTDGGKTWKKIDAASYNVCRKAKNGSVVLLAGDRGNISLLKF</sequence>
<dbReference type="InterPro" id="IPR002860">
    <property type="entry name" value="BNR_rpt"/>
</dbReference>
<evidence type="ECO:0000259" key="3">
    <source>
        <dbReference type="Pfam" id="PF14870"/>
    </source>
</evidence>
<evidence type="ECO:0000256" key="1">
    <source>
        <dbReference type="ARBA" id="ARBA00022531"/>
    </source>
</evidence>